<name>A0A8J6HQH2_TENMO</name>
<reference evidence="1" key="2">
    <citation type="submission" date="2021-08" db="EMBL/GenBank/DDBJ databases">
        <authorList>
            <person name="Eriksson T."/>
        </authorList>
    </citation>
    <scope>NUCLEOTIDE SEQUENCE</scope>
    <source>
        <strain evidence="1">Stoneville</strain>
        <tissue evidence="1">Whole head</tissue>
    </source>
</reference>
<dbReference type="Proteomes" id="UP000719412">
    <property type="component" value="Unassembled WGS sequence"/>
</dbReference>
<keyword evidence="2" id="KW-1185">Reference proteome</keyword>
<sequence length="244" mass="26751">MEQHQPLRFGIGIAMLSEQIPERERLLQINILCIVLMLEIINRVPDGDNLDGSLFGSKQVLSRWGCDLRFAFGEGWLAAAVSGVPGGTVAVSGLALGAGGGESERQNAEFGSFSLFFIVLIRDCGGRVTCRFGKASVAAGESTSSGTCFCVAGIDPESQDEKRFSNQDYRIFEEYDPNSDLDLSPSLSLQQLPELFHLFLVSFAKNVILGVAPINRKPVIALINLEILRKIQFTVNVKEFRKYS</sequence>
<dbReference type="EMBL" id="JABDTM020013770">
    <property type="protein sequence ID" value="KAH0819766.1"/>
    <property type="molecule type" value="Genomic_DNA"/>
</dbReference>
<accession>A0A8J6HQH2</accession>
<reference evidence="1" key="1">
    <citation type="journal article" date="2020" name="J Insects Food Feed">
        <title>The yellow mealworm (Tenebrio molitor) genome: a resource for the emerging insects as food and feed industry.</title>
        <authorList>
            <person name="Eriksson T."/>
            <person name="Andere A."/>
            <person name="Kelstrup H."/>
            <person name="Emery V."/>
            <person name="Picard C."/>
        </authorList>
    </citation>
    <scope>NUCLEOTIDE SEQUENCE</scope>
    <source>
        <strain evidence="1">Stoneville</strain>
        <tissue evidence="1">Whole head</tissue>
    </source>
</reference>
<organism evidence="1 2">
    <name type="scientific">Tenebrio molitor</name>
    <name type="common">Yellow mealworm beetle</name>
    <dbReference type="NCBI Taxonomy" id="7067"/>
    <lineage>
        <taxon>Eukaryota</taxon>
        <taxon>Metazoa</taxon>
        <taxon>Ecdysozoa</taxon>
        <taxon>Arthropoda</taxon>
        <taxon>Hexapoda</taxon>
        <taxon>Insecta</taxon>
        <taxon>Pterygota</taxon>
        <taxon>Neoptera</taxon>
        <taxon>Endopterygota</taxon>
        <taxon>Coleoptera</taxon>
        <taxon>Polyphaga</taxon>
        <taxon>Cucujiformia</taxon>
        <taxon>Tenebrionidae</taxon>
        <taxon>Tenebrio</taxon>
    </lineage>
</organism>
<comment type="caution">
    <text evidence="1">The sequence shown here is derived from an EMBL/GenBank/DDBJ whole genome shotgun (WGS) entry which is preliminary data.</text>
</comment>
<evidence type="ECO:0000313" key="2">
    <source>
        <dbReference type="Proteomes" id="UP000719412"/>
    </source>
</evidence>
<protein>
    <submittedName>
        <fullName evidence="1">Uncharacterized protein</fullName>
    </submittedName>
</protein>
<dbReference type="AlphaFoldDB" id="A0A8J6HQH2"/>
<gene>
    <name evidence="1" type="ORF">GEV33_003025</name>
</gene>
<evidence type="ECO:0000313" key="1">
    <source>
        <dbReference type="EMBL" id="KAH0819766.1"/>
    </source>
</evidence>
<proteinExistence type="predicted"/>